<proteinExistence type="predicted"/>
<sequence>MTAFNESRCELRFVKASPRNENDRSSSLAGFTDLLVFRPGIGAAEATREIDDNEEEPLVGKREKRNGDIVERAKVASRVARENPGKKSKAAREEEIDRYGIERNVERAGSNFRWLLYAL</sequence>
<evidence type="ECO:0000313" key="1">
    <source>
        <dbReference type="EMBL" id="KAF7410606.1"/>
    </source>
</evidence>
<protein>
    <submittedName>
        <fullName evidence="1">Uncharacterized protein</fullName>
    </submittedName>
</protein>
<reference evidence="1" key="1">
    <citation type="journal article" date="2020" name="G3 (Bethesda)">
        <title>High-Quality Assemblies for Three Invasive Social Wasps from the &lt;i&gt;Vespula&lt;/i&gt; Genus.</title>
        <authorList>
            <person name="Harrop T.W.R."/>
            <person name="Guhlin J."/>
            <person name="McLaughlin G.M."/>
            <person name="Permina E."/>
            <person name="Stockwell P."/>
            <person name="Gilligan J."/>
            <person name="Le Lec M.F."/>
            <person name="Gruber M.A.M."/>
            <person name="Quinn O."/>
            <person name="Lovegrove M."/>
            <person name="Duncan E.J."/>
            <person name="Remnant E.J."/>
            <person name="Van Eeckhoven J."/>
            <person name="Graham B."/>
            <person name="Knapp R.A."/>
            <person name="Langford K.W."/>
            <person name="Kronenberg Z."/>
            <person name="Press M.O."/>
            <person name="Eacker S.M."/>
            <person name="Wilson-Rankin E.E."/>
            <person name="Purcell J."/>
            <person name="Lester P.J."/>
            <person name="Dearden P.K."/>
        </authorList>
    </citation>
    <scope>NUCLEOTIDE SEQUENCE</scope>
    <source>
        <strain evidence="1">Volc-1</strain>
    </source>
</reference>
<gene>
    <name evidence="1" type="ORF">H0235_013213</name>
</gene>
<dbReference type="EMBL" id="JACSDY010000013">
    <property type="protein sequence ID" value="KAF7410606.1"/>
    <property type="molecule type" value="Genomic_DNA"/>
</dbReference>
<accession>A0A834KRL8</accession>
<organism evidence="1 2">
    <name type="scientific">Vespula pensylvanica</name>
    <name type="common">Western yellow jacket</name>
    <name type="synonym">Wasp</name>
    <dbReference type="NCBI Taxonomy" id="30213"/>
    <lineage>
        <taxon>Eukaryota</taxon>
        <taxon>Metazoa</taxon>
        <taxon>Ecdysozoa</taxon>
        <taxon>Arthropoda</taxon>
        <taxon>Hexapoda</taxon>
        <taxon>Insecta</taxon>
        <taxon>Pterygota</taxon>
        <taxon>Neoptera</taxon>
        <taxon>Endopterygota</taxon>
        <taxon>Hymenoptera</taxon>
        <taxon>Apocrita</taxon>
        <taxon>Aculeata</taxon>
        <taxon>Vespoidea</taxon>
        <taxon>Vespidae</taxon>
        <taxon>Vespinae</taxon>
        <taxon>Vespula</taxon>
    </lineage>
</organism>
<evidence type="ECO:0000313" key="2">
    <source>
        <dbReference type="Proteomes" id="UP000600918"/>
    </source>
</evidence>
<dbReference type="AlphaFoldDB" id="A0A834KRL8"/>
<name>A0A834KRL8_VESPE</name>
<comment type="caution">
    <text evidence="1">The sequence shown here is derived from an EMBL/GenBank/DDBJ whole genome shotgun (WGS) entry which is preliminary data.</text>
</comment>
<keyword evidence="2" id="KW-1185">Reference proteome</keyword>
<dbReference type="Proteomes" id="UP000600918">
    <property type="component" value="Unassembled WGS sequence"/>
</dbReference>